<sequence>MQIFSAAGTRTGTLLAMYFGPDVPLAREPGFTSPAGAPPPNLDRFVAVAHAAMDRRRQMGALDA</sequence>
<reference evidence="1 2" key="1">
    <citation type="submission" date="2015-11" db="EMBL/GenBank/DDBJ databases">
        <title>Expanding the genomic diversity of Burkholderia species for the development of highly accurate diagnostics.</title>
        <authorList>
            <person name="Sahl J."/>
            <person name="Keim P."/>
            <person name="Wagner D."/>
        </authorList>
    </citation>
    <scope>NUCLEOTIDE SEQUENCE [LARGE SCALE GENOMIC DNA]</scope>
    <source>
        <strain evidence="1 2">MSMB2087WGS</strain>
    </source>
</reference>
<name>A0A119IDY8_9BURK</name>
<organism evidence="1 2">
    <name type="scientific">Burkholderia ubonensis</name>
    <dbReference type="NCBI Taxonomy" id="101571"/>
    <lineage>
        <taxon>Bacteria</taxon>
        <taxon>Pseudomonadati</taxon>
        <taxon>Pseudomonadota</taxon>
        <taxon>Betaproteobacteria</taxon>
        <taxon>Burkholderiales</taxon>
        <taxon>Burkholderiaceae</taxon>
        <taxon>Burkholderia</taxon>
        <taxon>Burkholderia cepacia complex</taxon>
    </lineage>
</organism>
<evidence type="ECO:0000313" key="2">
    <source>
        <dbReference type="Proteomes" id="UP000060630"/>
    </source>
</evidence>
<dbReference type="EMBL" id="LPHD01000213">
    <property type="protein sequence ID" value="KWA70592.1"/>
    <property type="molecule type" value="Genomic_DNA"/>
</dbReference>
<dbReference type="AlphaFoldDB" id="A0A119IDY8"/>
<protein>
    <submittedName>
        <fullName evidence="1">Uncharacterized protein</fullName>
    </submittedName>
</protein>
<proteinExistence type="predicted"/>
<evidence type="ECO:0000313" key="1">
    <source>
        <dbReference type="EMBL" id="KWA70592.1"/>
    </source>
</evidence>
<accession>A0A119IDY8</accession>
<comment type="caution">
    <text evidence="1">The sequence shown here is derived from an EMBL/GenBank/DDBJ whole genome shotgun (WGS) entry which is preliminary data.</text>
</comment>
<dbReference type="Proteomes" id="UP000060630">
    <property type="component" value="Unassembled WGS sequence"/>
</dbReference>
<gene>
    <name evidence="1" type="ORF">WL29_07100</name>
</gene>